<feature type="chain" id="PRO_5043889590" evidence="1">
    <location>
        <begin position="22"/>
        <end position="100"/>
    </location>
</feature>
<feature type="signal peptide" evidence="1">
    <location>
        <begin position="1"/>
        <end position="21"/>
    </location>
</feature>
<sequence>MKFLRCLILIVALAHIPFISGRVIPNFRFGYRRGGQFGGGFNTGLPNIGGFGLPNVGGLGLPNLGGRGLPNLGGLGLPNLGGLGLPNLGGLNLPNLPSLG</sequence>
<protein>
    <submittedName>
        <fullName evidence="2">Uncharacterized protein</fullName>
    </submittedName>
</protein>
<dbReference type="AlphaFoldDB" id="A0AAW1IGK2"/>
<dbReference type="EMBL" id="JASPKY010000586">
    <property type="protein sequence ID" value="KAK9688585.1"/>
    <property type="molecule type" value="Genomic_DNA"/>
</dbReference>
<reference evidence="2 3" key="1">
    <citation type="journal article" date="2024" name="BMC Genomics">
        <title>De novo assembly and annotation of Popillia japonica's genome with initial clues to its potential as an invasive pest.</title>
        <authorList>
            <person name="Cucini C."/>
            <person name="Boschi S."/>
            <person name="Funari R."/>
            <person name="Cardaioli E."/>
            <person name="Iannotti N."/>
            <person name="Marturano G."/>
            <person name="Paoli F."/>
            <person name="Bruttini M."/>
            <person name="Carapelli A."/>
            <person name="Frati F."/>
            <person name="Nardi F."/>
        </authorList>
    </citation>
    <scope>NUCLEOTIDE SEQUENCE [LARGE SCALE GENOMIC DNA]</scope>
    <source>
        <strain evidence="2">DMR45628</strain>
    </source>
</reference>
<evidence type="ECO:0000256" key="1">
    <source>
        <dbReference type="SAM" id="SignalP"/>
    </source>
</evidence>
<gene>
    <name evidence="2" type="ORF">QE152_g35205</name>
</gene>
<dbReference type="Proteomes" id="UP001458880">
    <property type="component" value="Unassembled WGS sequence"/>
</dbReference>
<name>A0AAW1IGK2_POPJA</name>
<accession>A0AAW1IGK2</accession>
<proteinExistence type="predicted"/>
<evidence type="ECO:0000313" key="3">
    <source>
        <dbReference type="Proteomes" id="UP001458880"/>
    </source>
</evidence>
<keyword evidence="1" id="KW-0732">Signal</keyword>
<comment type="caution">
    <text evidence="2">The sequence shown here is derived from an EMBL/GenBank/DDBJ whole genome shotgun (WGS) entry which is preliminary data.</text>
</comment>
<organism evidence="2 3">
    <name type="scientific">Popillia japonica</name>
    <name type="common">Japanese beetle</name>
    <dbReference type="NCBI Taxonomy" id="7064"/>
    <lineage>
        <taxon>Eukaryota</taxon>
        <taxon>Metazoa</taxon>
        <taxon>Ecdysozoa</taxon>
        <taxon>Arthropoda</taxon>
        <taxon>Hexapoda</taxon>
        <taxon>Insecta</taxon>
        <taxon>Pterygota</taxon>
        <taxon>Neoptera</taxon>
        <taxon>Endopterygota</taxon>
        <taxon>Coleoptera</taxon>
        <taxon>Polyphaga</taxon>
        <taxon>Scarabaeiformia</taxon>
        <taxon>Scarabaeidae</taxon>
        <taxon>Rutelinae</taxon>
        <taxon>Popillia</taxon>
    </lineage>
</organism>
<evidence type="ECO:0000313" key="2">
    <source>
        <dbReference type="EMBL" id="KAK9688585.1"/>
    </source>
</evidence>
<keyword evidence="3" id="KW-1185">Reference proteome</keyword>